<feature type="transmembrane region" description="Helical" evidence="12">
    <location>
        <begin position="12"/>
        <end position="36"/>
    </location>
</feature>
<dbReference type="eggNOG" id="COG1271">
    <property type="taxonomic scope" value="Bacteria"/>
</dbReference>
<keyword evidence="14" id="KW-1185">Reference proteome</keyword>
<comment type="similarity">
    <text evidence="2">Belongs to the cytochrome ubiquinol oxidase subunit 1 family.</text>
</comment>
<keyword evidence="9 12" id="KW-1133">Transmembrane helix</keyword>
<sequence length="386" mass="42494">MWDISTLQLAKLQFFSSLSFFAIFGLCTVGLGWLLVFCKIMTHRQTADSRWMDMYRFWVRIFALCVTVSLLGMVFLLVQSGALWPGLFVRLGPVSGPLVVLVAALTFVIKLFVVDIMLYRQGSLAPLLHSLFVLLAALGMTAIAMLLIIFQSWLHFPVGLAPDTLPLTIADWRHFALHSQAWHRVLFMTSVSGLGVGSLMVSISASEALAKPLNTSEQLGFRIGAGLATVSLAALVVGGGLFGDELFRNATSLPVAGVAVQKLVLGLLVLVGLLCLAQWAWYLKRRSDFGKMPRWLLHVLVWFGPAGWLALWLIQGLLSLRDGQFFVHGLVTFAEAFSDQQSAVLIGAVTVFLWLLFCLIVAGFVFLARRAARFGVVPVRKIRRTA</sequence>
<dbReference type="PANTHER" id="PTHR30365:SF14">
    <property type="entry name" value="CYTOCHROME BD MENAQUINOL OXIDASE SUBUNIT I-RELATED"/>
    <property type="match status" value="1"/>
</dbReference>
<keyword evidence="8" id="KW-0249">Electron transport</keyword>
<protein>
    <submittedName>
        <fullName evidence="13">Uncharacterized protein</fullName>
    </submittedName>
</protein>
<dbReference type="EMBL" id="AYXT01000012">
    <property type="protein sequence ID" value="ETF01423.1"/>
    <property type="molecule type" value="Genomic_DNA"/>
</dbReference>
<dbReference type="GO" id="GO:0019646">
    <property type="term" value="P:aerobic electron transport chain"/>
    <property type="evidence" value="ECO:0007669"/>
    <property type="project" value="InterPro"/>
</dbReference>
<dbReference type="PANTHER" id="PTHR30365">
    <property type="entry name" value="CYTOCHROME D UBIQUINOL OXIDASE"/>
    <property type="match status" value="1"/>
</dbReference>
<dbReference type="GO" id="GO:0046872">
    <property type="term" value="F:metal ion binding"/>
    <property type="evidence" value="ECO:0007669"/>
    <property type="project" value="UniProtKB-KW"/>
</dbReference>
<feature type="transmembrane region" description="Helical" evidence="12">
    <location>
        <begin position="181"/>
        <end position="203"/>
    </location>
</feature>
<feature type="transmembrane region" description="Helical" evidence="12">
    <location>
        <begin position="131"/>
        <end position="154"/>
    </location>
</feature>
<keyword evidence="3" id="KW-0813">Transport</keyword>
<evidence type="ECO:0000256" key="2">
    <source>
        <dbReference type="ARBA" id="ARBA00009819"/>
    </source>
</evidence>
<evidence type="ECO:0000256" key="8">
    <source>
        <dbReference type="ARBA" id="ARBA00022982"/>
    </source>
</evidence>
<keyword evidence="5" id="KW-0349">Heme</keyword>
<dbReference type="GO" id="GO:0020037">
    <property type="term" value="F:heme binding"/>
    <property type="evidence" value="ECO:0007669"/>
    <property type="project" value="TreeGrafter"/>
</dbReference>
<evidence type="ECO:0000256" key="1">
    <source>
        <dbReference type="ARBA" id="ARBA00004651"/>
    </source>
</evidence>
<keyword evidence="11 12" id="KW-0472">Membrane</keyword>
<evidence type="ECO:0000256" key="7">
    <source>
        <dbReference type="ARBA" id="ARBA00022723"/>
    </source>
</evidence>
<comment type="subcellular location">
    <subcellularLocation>
        <location evidence="1">Cell membrane</location>
        <topology evidence="1">Multi-pass membrane protein</topology>
    </subcellularLocation>
</comment>
<reference evidence="13 14" key="1">
    <citation type="journal article" date="2014" name="Genome Announc.">
        <title>Draft Genome Sequence of Advenella kashmirensis Strain W13003, a Polycyclic Aromatic Hydrocarbon-Degrading Bacterium.</title>
        <authorList>
            <person name="Wang X."/>
            <person name="Jin D."/>
            <person name="Zhou L."/>
            <person name="Wu L."/>
            <person name="An W."/>
            <person name="Zhao L."/>
        </authorList>
    </citation>
    <scope>NUCLEOTIDE SEQUENCE [LARGE SCALE GENOMIC DNA]</scope>
    <source>
        <strain evidence="13 14">W13003</strain>
    </source>
</reference>
<gene>
    <name evidence="13" type="ORF">W822_18855</name>
</gene>
<evidence type="ECO:0000256" key="4">
    <source>
        <dbReference type="ARBA" id="ARBA00022475"/>
    </source>
</evidence>
<organism evidence="13 14">
    <name type="scientific">Advenella kashmirensis W13003</name>
    <dbReference type="NCBI Taxonomy" id="1424334"/>
    <lineage>
        <taxon>Bacteria</taxon>
        <taxon>Pseudomonadati</taxon>
        <taxon>Pseudomonadota</taxon>
        <taxon>Betaproteobacteria</taxon>
        <taxon>Burkholderiales</taxon>
        <taxon>Alcaligenaceae</taxon>
    </lineage>
</organism>
<feature type="transmembrane region" description="Helical" evidence="12">
    <location>
        <begin position="295"/>
        <end position="314"/>
    </location>
</feature>
<dbReference type="OrthoDB" id="8678235at2"/>
<feature type="transmembrane region" description="Helical" evidence="12">
    <location>
        <begin position="223"/>
        <end position="243"/>
    </location>
</feature>
<dbReference type="RefSeq" id="WP_024006703.1">
    <property type="nucleotide sequence ID" value="NZ_KI650981.1"/>
</dbReference>
<dbReference type="GO" id="GO:0009055">
    <property type="term" value="F:electron transfer activity"/>
    <property type="evidence" value="ECO:0007669"/>
    <property type="project" value="InterPro"/>
</dbReference>
<feature type="transmembrane region" description="Helical" evidence="12">
    <location>
        <begin position="98"/>
        <end position="119"/>
    </location>
</feature>
<feature type="transmembrane region" description="Helical" evidence="12">
    <location>
        <begin position="343"/>
        <end position="367"/>
    </location>
</feature>
<dbReference type="AlphaFoldDB" id="V8QPZ7"/>
<proteinExistence type="inferred from homology"/>
<dbReference type="InterPro" id="IPR002585">
    <property type="entry name" value="Cyt-d_ubiquinol_oxidase_su_1"/>
</dbReference>
<feature type="transmembrane region" description="Helical" evidence="12">
    <location>
        <begin position="263"/>
        <end position="283"/>
    </location>
</feature>
<accession>V8QPZ7</accession>
<comment type="caution">
    <text evidence="13">The sequence shown here is derived from an EMBL/GenBank/DDBJ whole genome shotgun (WGS) entry which is preliminary data.</text>
</comment>
<keyword evidence="4" id="KW-1003">Cell membrane</keyword>
<keyword evidence="7" id="KW-0479">Metal-binding</keyword>
<keyword evidence="10" id="KW-0408">Iron</keyword>
<evidence type="ECO:0000313" key="14">
    <source>
        <dbReference type="Proteomes" id="UP000018733"/>
    </source>
</evidence>
<evidence type="ECO:0000256" key="3">
    <source>
        <dbReference type="ARBA" id="ARBA00022448"/>
    </source>
</evidence>
<evidence type="ECO:0000256" key="11">
    <source>
        <dbReference type="ARBA" id="ARBA00023136"/>
    </source>
</evidence>
<dbReference type="STRING" id="1424334.W822_18855"/>
<dbReference type="Pfam" id="PF01654">
    <property type="entry name" value="Cyt_bd_oxida_I"/>
    <property type="match status" value="1"/>
</dbReference>
<evidence type="ECO:0000313" key="13">
    <source>
        <dbReference type="EMBL" id="ETF01423.1"/>
    </source>
</evidence>
<name>V8QPZ7_9BURK</name>
<evidence type="ECO:0000256" key="6">
    <source>
        <dbReference type="ARBA" id="ARBA00022692"/>
    </source>
</evidence>
<dbReference type="GO" id="GO:0070069">
    <property type="term" value="C:cytochrome complex"/>
    <property type="evidence" value="ECO:0007669"/>
    <property type="project" value="InterPro"/>
</dbReference>
<evidence type="ECO:0000256" key="9">
    <source>
        <dbReference type="ARBA" id="ARBA00022989"/>
    </source>
</evidence>
<evidence type="ECO:0000256" key="5">
    <source>
        <dbReference type="ARBA" id="ARBA00022617"/>
    </source>
</evidence>
<dbReference type="PATRIC" id="fig|1424334.3.peg.3789"/>
<dbReference type="GO" id="GO:0016682">
    <property type="term" value="F:oxidoreductase activity, acting on diphenols and related substances as donors, oxygen as acceptor"/>
    <property type="evidence" value="ECO:0007669"/>
    <property type="project" value="TreeGrafter"/>
</dbReference>
<dbReference type="Proteomes" id="UP000018733">
    <property type="component" value="Unassembled WGS sequence"/>
</dbReference>
<dbReference type="GO" id="GO:0005886">
    <property type="term" value="C:plasma membrane"/>
    <property type="evidence" value="ECO:0007669"/>
    <property type="project" value="UniProtKB-SubCell"/>
</dbReference>
<dbReference type="HOGENOM" id="CLU_030555_3_1_4"/>
<evidence type="ECO:0000256" key="12">
    <source>
        <dbReference type="SAM" id="Phobius"/>
    </source>
</evidence>
<evidence type="ECO:0000256" key="10">
    <source>
        <dbReference type="ARBA" id="ARBA00023004"/>
    </source>
</evidence>
<keyword evidence="6 12" id="KW-0812">Transmembrane</keyword>
<feature type="transmembrane region" description="Helical" evidence="12">
    <location>
        <begin position="57"/>
        <end position="78"/>
    </location>
</feature>